<dbReference type="InParanoid" id="A0A1V9X3Y3"/>
<dbReference type="Proteomes" id="UP000192247">
    <property type="component" value="Unassembled WGS sequence"/>
</dbReference>
<sequence>DILQTTSGQQVDMIQTSHIM</sequence>
<organism evidence="1 2">
    <name type="scientific">Tropilaelaps mercedesae</name>
    <dbReference type="NCBI Taxonomy" id="418985"/>
    <lineage>
        <taxon>Eukaryota</taxon>
        <taxon>Metazoa</taxon>
        <taxon>Ecdysozoa</taxon>
        <taxon>Arthropoda</taxon>
        <taxon>Chelicerata</taxon>
        <taxon>Arachnida</taxon>
        <taxon>Acari</taxon>
        <taxon>Parasitiformes</taxon>
        <taxon>Mesostigmata</taxon>
        <taxon>Gamasina</taxon>
        <taxon>Dermanyssoidea</taxon>
        <taxon>Laelapidae</taxon>
        <taxon>Tropilaelaps</taxon>
    </lineage>
</organism>
<dbReference type="AlphaFoldDB" id="A0A1V9X3Y3"/>
<comment type="caution">
    <text evidence="1">The sequence shown here is derived from an EMBL/GenBank/DDBJ whole genome shotgun (WGS) entry which is preliminary data.</text>
</comment>
<feature type="non-terminal residue" evidence="1">
    <location>
        <position position="1"/>
    </location>
</feature>
<evidence type="ECO:0000313" key="1">
    <source>
        <dbReference type="EMBL" id="OQR68083.1"/>
    </source>
</evidence>
<name>A0A1V9X3Y3_9ACAR</name>
<proteinExistence type="predicted"/>
<gene>
    <name evidence="1" type="ORF">BIW11_04630</name>
</gene>
<keyword evidence="2" id="KW-1185">Reference proteome</keyword>
<evidence type="ECO:0000313" key="2">
    <source>
        <dbReference type="Proteomes" id="UP000192247"/>
    </source>
</evidence>
<dbReference type="EMBL" id="MNPL01026207">
    <property type="protein sequence ID" value="OQR68083.1"/>
    <property type="molecule type" value="Genomic_DNA"/>
</dbReference>
<accession>A0A1V9X3Y3</accession>
<protein>
    <submittedName>
        <fullName evidence="1">Uncharacterized protein</fullName>
    </submittedName>
</protein>
<reference evidence="1 2" key="1">
    <citation type="journal article" date="2017" name="Gigascience">
        <title>Draft genome of the honey bee ectoparasitic mite, Tropilaelaps mercedesae, is shaped by the parasitic life history.</title>
        <authorList>
            <person name="Dong X."/>
            <person name="Armstrong S.D."/>
            <person name="Xia D."/>
            <person name="Makepeace B.L."/>
            <person name="Darby A.C."/>
            <person name="Kadowaki T."/>
        </authorList>
    </citation>
    <scope>NUCLEOTIDE SEQUENCE [LARGE SCALE GENOMIC DNA]</scope>
    <source>
        <strain evidence="1">Wuxi-XJTLU</strain>
    </source>
</reference>